<dbReference type="InterPro" id="IPR051224">
    <property type="entry name" value="NiCoT_RcnA"/>
</dbReference>
<evidence type="ECO:0000256" key="4">
    <source>
        <dbReference type="ARBA" id="ARBA00022448"/>
    </source>
</evidence>
<keyword evidence="3" id="KW-0171">Cobalt transport</keyword>
<evidence type="ECO:0000256" key="5">
    <source>
        <dbReference type="ARBA" id="ARBA00022475"/>
    </source>
</evidence>
<dbReference type="RefSeq" id="WP_184707493.1">
    <property type="nucleotide sequence ID" value="NZ_JACHBG010000011.1"/>
</dbReference>
<feature type="transmembrane region" description="Helical" evidence="13">
    <location>
        <begin position="91"/>
        <end position="109"/>
    </location>
</feature>
<keyword evidence="11 13" id="KW-0472">Membrane</keyword>
<dbReference type="GO" id="GO:0006824">
    <property type="term" value="P:cobalt ion transport"/>
    <property type="evidence" value="ECO:0007669"/>
    <property type="project" value="UniProtKB-KW"/>
</dbReference>
<protein>
    <recommendedName>
        <fullName evidence="13">Nickel/cobalt efflux system</fullName>
    </recommendedName>
</protein>
<organism evidence="14 15">
    <name type="scientific">Rhizobium lusitanum</name>
    <dbReference type="NCBI Taxonomy" id="293958"/>
    <lineage>
        <taxon>Bacteria</taxon>
        <taxon>Pseudomonadati</taxon>
        <taxon>Pseudomonadota</taxon>
        <taxon>Alphaproteobacteria</taxon>
        <taxon>Hyphomicrobiales</taxon>
        <taxon>Rhizobiaceae</taxon>
        <taxon>Rhizobium/Agrobacterium group</taxon>
        <taxon>Rhizobium</taxon>
    </lineage>
</organism>
<feature type="transmembrane region" description="Helical" evidence="13">
    <location>
        <begin position="300"/>
        <end position="326"/>
    </location>
</feature>
<evidence type="ECO:0000256" key="11">
    <source>
        <dbReference type="ARBA" id="ARBA00023136"/>
    </source>
</evidence>
<feature type="transmembrane region" description="Helical" evidence="13">
    <location>
        <begin position="347"/>
        <end position="364"/>
    </location>
</feature>
<keyword evidence="6" id="KW-0533">Nickel</keyword>
<comment type="subcellular location">
    <subcellularLocation>
        <location evidence="2 13">Cell membrane</location>
        <topology evidence="2 13">Multi-pass membrane protein</topology>
    </subcellularLocation>
</comment>
<reference evidence="14 15" key="1">
    <citation type="submission" date="2020-08" db="EMBL/GenBank/DDBJ databases">
        <title>Genomic Encyclopedia of Type Strains, Phase IV (KMG-V): Genome sequencing to study the core and pangenomes of soil and plant-associated prokaryotes.</title>
        <authorList>
            <person name="Whitman W."/>
        </authorList>
    </citation>
    <scope>NUCLEOTIDE SEQUENCE [LARGE SCALE GENOMIC DNA]</scope>
    <source>
        <strain evidence="14 15">SEMIA 4060</strain>
    </source>
</reference>
<dbReference type="GO" id="GO:0010045">
    <property type="term" value="P:response to nickel cation"/>
    <property type="evidence" value="ECO:0007669"/>
    <property type="project" value="TreeGrafter"/>
</dbReference>
<dbReference type="PANTHER" id="PTHR40659:SF1">
    <property type="entry name" value="NICKEL_COBALT EFFLUX SYSTEM RCNA"/>
    <property type="match status" value="1"/>
</dbReference>
<feature type="transmembrane region" description="Helical" evidence="13">
    <location>
        <begin position="12"/>
        <end position="31"/>
    </location>
</feature>
<evidence type="ECO:0000256" key="6">
    <source>
        <dbReference type="ARBA" id="ARBA00022596"/>
    </source>
</evidence>
<evidence type="ECO:0000256" key="9">
    <source>
        <dbReference type="ARBA" id="ARBA00023065"/>
    </source>
</evidence>
<proteinExistence type="inferred from homology"/>
<dbReference type="PANTHER" id="PTHR40659">
    <property type="entry name" value="NICKEL/COBALT EFFLUX SYSTEM RCNA"/>
    <property type="match status" value="1"/>
</dbReference>
<evidence type="ECO:0000256" key="12">
    <source>
        <dbReference type="ARBA" id="ARBA00023285"/>
    </source>
</evidence>
<evidence type="ECO:0000313" key="14">
    <source>
        <dbReference type="EMBL" id="MBB6487014.1"/>
    </source>
</evidence>
<comment type="function">
    <text evidence="1">Efflux system for nickel and cobalt.</text>
</comment>
<evidence type="ECO:0000313" key="15">
    <source>
        <dbReference type="Proteomes" id="UP000565576"/>
    </source>
</evidence>
<evidence type="ECO:0000256" key="10">
    <source>
        <dbReference type="ARBA" id="ARBA00023112"/>
    </source>
</evidence>
<dbReference type="GO" id="GO:0032025">
    <property type="term" value="P:response to cobalt ion"/>
    <property type="evidence" value="ECO:0007669"/>
    <property type="project" value="TreeGrafter"/>
</dbReference>
<gene>
    <name evidence="14" type="ORF">GGD46_004314</name>
</gene>
<dbReference type="Pfam" id="PF03824">
    <property type="entry name" value="NicO"/>
    <property type="match status" value="2"/>
</dbReference>
<evidence type="ECO:0000256" key="3">
    <source>
        <dbReference type="ARBA" id="ARBA00022426"/>
    </source>
</evidence>
<dbReference type="NCBIfam" id="NF007454">
    <property type="entry name" value="PRK10019.1"/>
    <property type="match status" value="2"/>
</dbReference>
<comment type="caution">
    <text evidence="14">The sequence shown here is derived from an EMBL/GenBank/DDBJ whole genome shotgun (WGS) entry which is preliminary data.</text>
</comment>
<evidence type="ECO:0000256" key="13">
    <source>
        <dbReference type="RuleBase" id="RU362101"/>
    </source>
</evidence>
<keyword evidence="5" id="KW-1003">Cell membrane</keyword>
<dbReference type="GO" id="GO:0005886">
    <property type="term" value="C:plasma membrane"/>
    <property type="evidence" value="ECO:0007669"/>
    <property type="project" value="UniProtKB-SubCell"/>
</dbReference>
<feature type="transmembrane region" description="Helical" evidence="13">
    <location>
        <begin position="43"/>
        <end position="71"/>
    </location>
</feature>
<dbReference type="AlphaFoldDB" id="A0A7X0MDV4"/>
<evidence type="ECO:0000256" key="7">
    <source>
        <dbReference type="ARBA" id="ARBA00022692"/>
    </source>
</evidence>
<evidence type="ECO:0000256" key="2">
    <source>
        <dbReference type="ARBA" id="ARBA00004651"/>
    </source>
</evidence>
<keyword evidence="10" id="KW-0921">Nickel transport</keyword>
<sequence length="387" mass="42094">MSSLADLLQQGAAHAWLFIPTAILLGALHGLEPGHSKTMMAAFIIAIRGTVAQAIMLGLAAAISHTLVVWVVALGGQYLGRGMDAETTEPYFQIASAVIVIGIAAWMLWRTWREQRNEAGHDHHHHHDHAHDHGEEVRKIDTGHGVMALEVFEDGVPPRFRIRFETGHGWHARDVTIVTERADGARQAFVFADRGGYLESLVEIPEPHEFKATVSLGHGDHTHDYELMFDEHGHHHEGLNLGGDGEYMDAHERAHANDIARRFKDRNVTNWQIILFGLTGGLVPCPAAITVLLLCLQLKQLSLGAVLVVCFSIGLAVTMVSAGVLASLSVRHVQKRWSGFNTFARRAPYASGILMLVIALYMGYSGVRGLEGGHVPEAAAITGSAGS</sequence>
<keyword evidence="9" id="KW-0406">Ion transport</keyword>
<keyword evidence="8 13" id="KW-1133">Transmembrane helix</keyword>
<dbReference type="GO" id="GO:0015099">
    <property type="term" value="F:nickel cation transmembrane transporter activity"/>
    <property type="evidence" value="ECO:0007669"/>
    <property type="project" value="UniProtKB-UniRule"/>
</dbReference>
<feature type="transmembrane region" description="Helical" evidence="13">
    <location>
        <begin position="271"/>
        <end position="294"/>
    </location>
</feature>
<dbReference type="GO" id="GO:0046583">
    <property type="term" value="F:monoatomic cation efflux transmembrane transporter activity"/>
    <property type="evidence" value="ECO:0007669"/>
    <property type="project" value="TreeGrafter"/>
</dbReference>
<name>A0A7X0MDV4_9HYPH</name>
<dbReference type="Proteomes" id="UP000565576">
    <property type="component" value="Unassembled WGS sequence"/>
</dbReference>
<keyword evidence="7 13" id="KW-0812">Transmembrane</keyword>
<keyword evidence="12" id="KW-0170">Cobalt</keyword>
<dbReference type="EMBL" id="JACHBG010000011">
    <property type="protein sequence ID" value="MBB6487014.1"/>
    <property type="molecule type" value="Genomic_DNA"/>
</dbReference>
<dbReference type="InterPro" id="IPR011541">
    <property type="entry name" value="Ni/Co_transpt_high_affinity"/>
</dbReference>
<comment type="similarity">
    <text evidence="13">Belongs to the NiCoT transporter (TC 2.A.52) family.</text>
</comment>
<evidence type="ECO:0000256" key="8">
    <source>
        <dbReference type="ARBA" id="ARBA00022989"/>
    </source>
</evidence>
<keyword evidence="4 13" id="KW-0813">Transport</keyword>
<accession>A0A7X0MDV4</accession>
<evidence type="ECO:0000256" key="1">
    <source>
        <dbReference type="ARBA" id="ARBA00002510"/>
    </source>
</evidence>